<evidence type="ECO:0000313" key="2">
    <source>
        <dbReference type="EMBL" id="SDY15458.1"/>
    </source>
</evidence>
<evidence type="ECO:0000313" key="3">
    <source>
        <dbReference type="Proteomes" id="UP000199170"/>
    </source>
</evidence>
<dbReference type="AlphaFoldDB" id="A0A1H3HKY8"/>
<reference evidence="3" key="1">
    <citation type="submission" date="2016-10" db="EMBL/GenBank/DDBJ databases">
        <authorList>
            <person name="Varghese N."/>
            <person name="Submissions S."/>
        </authorList>
    </citation>
    <scope>NUCLEOTIDE SEQUENCE [LARGE SCALE GENOMIC DNA]</scope>
    <source>
        <strain evidence="3">CGMCC 1.10118</strain>
    </source>
</reference>
<name>A0A1H3HKY8_9EURY</name>
<accession>A0A1H3HKY8</accession>
<keyword evidence="1" id="KW-0472">Membrane</keyword>
<feature type="transmembrane region" description="Helical" evidence="1">
    <location>
        <begin position="20"/>
        <end position="41"/>
    </location>
</feature>
<organism evidence="2 3">
    <name type="scientific">Halobellus clavatus</name>
    <dbReference type="NCBI Taxonomy" id="660517"/>
    <lineage>
        <taxon>Archaea</taxon>
        <taxon>Methanobacteriati</taxon>
        <taxon>Methanobacteriota</taxon>
        <taxon>Stenosarchaea group</taxon>
        <taxon>Halobacteria</taxon>
        <taxon>Halobacteriales</taxon>
        <taxon>Haloferacaceae</taxon>
        <taxon>Halobellus</taxon>
    </lineage>
</organism>
<keyword evidence="3" id="KW-1185">Reference proteome</keyword>
<dbReference type="Proteomes" id="UP000199170">
    <property type="component" value="Unassembled WGS sequence"/>
</dbReference>
<evidence type="ECO:0000256" key="1">
    <source>
        <dbReference type="SAM" id="Phobius"/>
    </source>
</evidence>
<protein>
    <submittedName>
        <fullName evidence="2">Uncharacterized protein</fullName>
    </submittedName>
</protein>
<dbReference type="EMBL" id="FNPB01000007">
    <property type="protein sequence ID" value="SDY15458.1"/>
    <property type="molecule type" value="Genomic_DNA"/>
</dbReference>
<keyword evidence="1" id="KW-1133">Transmembrane helix</keyword>
<sequence>MWEKWFVNESVLNFTKDMFDAIAVSVVFVSEIGTVSVAGLFQRNRLSNEKHSVVDVVFPAVPEGIFLQKR</sequence>
<keyword evidence="1" id="KW-0812">Transmembrane</keyword>
<gene>
    <name evidence="2" type="ORF">SAMN04487946_107113</name>
</gene>
<proteinExistence type="predicted"/>
<dbReference type="STRING" id="660517.SAMN04487946_107113"/>